<evidence type="ECO:0000256" key="1">
    <source>
        <dbReference type="SAM" id="Phobius"/>
    </source>
</evidence>
<feature type="transmembrane region" description="Helical" evidence="1">
    <location>
        <begin position="34"/>
        <end position="58"/>
    </location>
</feature>
<feature type="transmembrane region" description="Helical" evidence="1">
    <location>
        <begin position="99"/>
        <end position="120"/>
    </location>
</feature>
<dbReference type="Pfam" id="PF00756">
    <property type="entry name" value="Esterase"/>
    <property type="match status" value="1"/>
</dbReference>
<proteinExistence type="predicted"/>
<keyword evidence="1" id="KW-0472">Membrane</keyword>
<keyword evidence="1" id="KW-0812">Transmembrane</keyword>
<dbReference type="InterPro" id="IPR029058">
    <property type="entry name" value="AB_hydrolase_fold"/>
</dbReference>
<dbReference type="InterPro" id="IPR000801">
    <property type="entry name" value="Esterase-like"/>
</dbReference>
<dbReference type="Gene3D" id="3.40.50.1820">
    <property type="entry name" value="alpha/beta hydrolase"/>
    <property type="match status" value="1"/>
</dbReference>
<organism evidence="2 3">
    <name type="scientific">Rhodococcus olei</name>
    <dbReference type="NCBI Taxonomy" id="2161675"/>
    <lineage>
        <taxon>Bacteria</taxon>
        <taxon>Bacillati</taxon>
        <taxon>Actinomycetota</taxon>
        <taxon>Actinomycetes</taxon>
        <taxon>Mycobacteriales</taxon>
        <taxon>Nocardiaceae</taxon>
        <taxon>Rhodococcus</taxon>
    </lineage>
</organism>
<feature type="transmembrane region" description="Helical" evidence="1">
    <location>
        <begin position="65"/>
        <end position="87"/>
    </location>
</feature>
<name>A0ABP8NX29_9NOCA</name>
<accession>A0ABP8NX29</accession>
<reference evidence="3" key="1">
    <citation type="journal article" date="2019" name="Int. J. Syst. Evol. Microbiol.">
        <title>The Global Catalogue of Microorganisms (GCM) 10K type strain sequencing project: providing services to taxonomists for standard genome sequencing and annotation.</title>
        <authorList>
            <consortium name="The Broad Institute Genomics Platform"/>
            <consortium name="The Broad Institute Genome Sequencing Center for Infectious Disease"/>
            <person name="Wu L."/>
            <person name="Ma J."/>
        </authorList>
    </citation>
    <scope>NUCLEOTIDE SEQUENCE [LARGE SCALE GENOMIC DNA]</scope>
    <source>
        <strain evidence="3">JCM 32206</strain>
    </source>
</reference>
<evidence type="ECO:0000313" key="3">
    <source>
        <dbReference type="Proteomes" id="UP001501183"/>
    </source>
</evidence>
<comment type="caution">
    <text evidence="2">The sequence shown here is derived from an EMBL/GenBank/DDBJ whole genome shotgun (WGS) entry which is preliminary data.</text>
</comment>
<dbReference type="EMBL" id="BAABFB010000029">
    <property type="protein sequence ID" value="GAA4476752.1"/>
    <property type="molecule type" value="Genomic_DNA"/>
</dbReference>
<sequence length="471" mass="48306">MPSDVRFDSPAGWTDTDPVPDTHALLSSLSRLSLVGPVATATVALVGAVALVVLLVAARRSSRRALGIAGAAAVAGTLGAAGVVWAVGRPLPLQLSEVGIAAVAVAVAGTCAAGAAVASRRGRPVPLSPGRVIGADGAVAVVAAAALSVTAVVVVNRDTGRYPTLGSVVGHRPPAAVQFVDFDAVPGPQHRVLSGTPVARVWRPPLRATRDGLLTHVTIPGARSGFAARPALVYLPPAYLDSPRPLLPVLVLVAGNPGKPDDWLGIGLADIVSRFAAAHQGLAPVVIVPDALGADDAVPLCLDSRLGNVQTYLAADVPAWAAENLQVDADPRAWAIGGYSYGGTCAVQLAVNRPDVYPTFLDISGQDEPSLGDHTETVAATYGGDERAFAAVSARDELTGGARPAAVGVFVAGEDDDEYRPQQQRMYAAAAAAGMDVRYYELPGPHSGRVWTPAFARELDWIAVRTGLLAP</sequence>
<dbReference type="PANTHER" id="PTHR48098:SF1">
    <property type="entry name" value="DIACYLGLYCEROL ACYLTRANSFERASE_MYCOLYLTRANSFERASE AG85A"/>
    <property type="match status" value="1"/>
</dbReference>
<evidence type="ECO:0000313" key="2">
    <source>
        <dbReference type="EMBL" id="GAA4476752.1"/>
    </source>
</evidence>
<evidence type="ECO:0008006" key="4">
    <source>
        <dbReference type="Google" id="ProtNLM"/>
    </source>
</evidence>
<protein>
    <recommendedName>
        <fullName evidence="4">S-formylglutathione hydrolase FrmB</fullName>
    </recommendedName>
</protein>
<keyword evidence="3" id="KW-1185">Reference proteome</keyword>
<dbReference type="PANTHER" id="PTHR48098">
    <property type="entry name" value="ENTEROCHELIN ESTERASE-RELATED"/>
    <property type="match status" value="1"/>
</dbReference>
<dbReference type="SUPFAM" id="SSF53474">
    <property type="entry name" value="alpha/beta-Hydrolases"/>
    <property type="match status" value="1"/>
</dbReference>
<gene>
    <name evidence="2" type="ORF">GCM10023094_17400</name>
</gene>
<dbReference type="Proteomes" id="UP001501183">
    <property type="component" value="Unassembled WGS sequence"/>
</dbReference>
<feature type="transmembrane region" description="Helical" evidence="1">
    <location>
        <begin position="132"/>
        <end position="155"/>
    </location>
</feature>
<keyword evidence="1" id="KW-1133">Transmembrane helix</keyword>
<dbReference type="InterPro" id="IPR050583">
    <property type="entry name" value="Mycobacterial_A85_antigen"/>
</dbReference>